<dbReference type="InterPro" id="IPR023213">
    <property type="entry name" value="CAT-like_dom_sf"/>
</dbReference>
<comment type="caution">
    <text evidence="3">The sequence shown here is derived from an EMBL/GenBank/DDBJ whole genome shotgun (WGS) entry which is preliminary data.</text>
</comment>
<name>A0A5J9V4Z0_9POAL</name>
<sequence length="443" mass="47084">MVTKMPSSIRVRRMSAVLTAPDAAAYDPLPLSPFDALWVPLPPPLNLYFFKLIPPATPPFPALVESLAEALASFHPFAGELTYHAASNSVFIETSAAAGVAFVEAETELDFRGLVEAEELDEEALRQLVPDIAREALPAPAMGVQVTEFLDGGGLALGLALHHAVAGFTSWTRGGSRSAATTVPDRSLVRFDGDKEFGAAILRQMAPNLPRLVAAPKQQDSAATDEHKRPAAVPVTRQTFTISAAAVKRLKRQLAVANGGAAPSTFAAVTAHTWVSFSRAGGFDANEPIVMGFVADIRAHMSPPVDRAYTGNCLAFCVVSLRASELDEYGLDRAAAAIRSAVERVKASPLEDKEQWVPRFAAFKPGRSLVVSGSPWFPSFDMDLGFGTPVRAERAGLPRDGQAYITAGKEPGSVLVMLSLAAEKMPAFREAFLIDGVGVFSGA</sequence>
<dbReference type="EMBL" id="RWGY01000011">
    <property type="protein sequence ID" value="TVU30976.1"/>
    <property type="molecule type" value="Genomic_DNA"/>
</dbReference>
<evidence type="ECO:0000313" key="3">
    <source>
        <dbReference type="EMBL" id="TVU30976.1"/>
    </source>
</evidence>
<protein>
    <submittedName>
        <fullName evidence="3">Uncharacterized protein</fullName>
    </submittedName>
</protein>
<dbReference type="Pfam" id="PF02458">
    <property type="entry name" value="Transferase"/>
    <property type="match status" value="1"/>
</dbReference>
<evidence type="ECO:0000256" key="2">
    <source>
        <dbReference type="ARBA" id="ARBA00023315"/>
    </source>
</evidence>
<dbReference type="OrthoDB" id="683650at2759"/>
<dbReference type="Gramene" id="TVU30976">
    <property type="protein sequence ID" value="TVU30976"/>
    <property type="gene ID" value="EJB05_22636"/>
</dbReference>
<keyword evidence="4" id="KW-1185">Reference proteome</keyword>
<keyword evidence="2" id="KW-0012">Acyltransferase</keyword>
<dbReference type="GO" id="GO:0016747">
    <property type="term" value="F:acyltransferase activity, transferring groups other than amino-acyl groups"/>
    <property type="evidence" value="ECO:0007669"/>
    <property type="project" value="UniProtKB-ARBA"/>
</dbReference>
<reference evidence="3 4" key="1">
    <citation type="journal article" date="2019" name="Sci. Rep.">
        <title>A high-quality genome of Eragrostis curvula grass provides insights into Poaceae evolution and supports new strategies to enhance forage quality.</title>
        <authorList>
            <person name="Carballo J."/>
            <person name="Santos B.A.C.M."/>
            <person name="Zappacosta D."/>
            <person name="Garbus I."/>
            <person name="Selva J.P."/>
            <person name="Gallo C.A."/>
            <person name="Diaz A."/>
            <person name="Albertini E."/>
            <person name="Caccamo M."/>
            <person name="Echenique V."/>
        </authorList>
    </citation>
    <scope>NUCLEOTIDE SEQUENCE [LARGE SCALE GENOMIC DNA]</scope>
    <source>
        <strain evidence="4">cv. Victoria</strain>
        <tissue evidence="3">Leaf</tissue>
    </source>
</reference>
<dbReference type="InterPro" id="IPR051504">
    <property type="entry name" value="Plant_metabolite_acyltrans"/>
</dbReference>
<accession>A0A5J9V4Z0</accession>
<organism evidence="3 4">
    <name type="scientific">Eragrostis curvula</name>
    <name type="common">weeping love grass</name>
    <dbReference type="NCBI Taxonomy" id="38414"/>
    <lineage>
        <taxon>Eukaryota</taxon>
        <taxon>Viridiplantae</taxon>
        <taxon>Streptophyta</taxon>
        <taxon>Embryophyta</taxon>
        <taxon>Tracheophyta</taxon>
        <taxon>Spermatophyta</taxon>
        <taxon>Magnoliopsida</taxon>
        <taxon>Liliopsida</taxon>
        <taxon>Poales</taxon>
        <taxon>Poaceae</taxon>
        <taxon>PACMAD clade</taxon>
        <taxon>Chloridoideae</taxon>
        <taxon>Eragrostideae</taxon>
        <taxon>Eragrostidinae</taxon>
        <taxon>Eragrostis</taxon>
    </lineage>
</organism>
<evidence type="ECO:0000256" key="1">
    <source>
        <dbReference type="ARBA" id="ARBA00022679"/>
    </source>
</evidence>
<feature type="non-terminal residue" evidence="3">
    <location>
        <position position="1"/>
    </location>
</feature>
<gene>
    <name evidence="3" type="ORF">EJB05_22636</name>
</gene>
<proteinExistence type="predicted"/>
<dbReference type="Gene3D" id="3.30.559.10">
    <property type="entry name" value="Chloramphenicol acetyltransferase-like domain"/>
    <property type="match status" value="2"/>
</dbReference>
<dbReference type="Proteomes" id="UP000324897">
    <property type="component" value="Chromosome 1"/>
</dbReference>
<dbReference type="PANTHER" id="PTHR31625">
    <property type="match status" value="1"/>
</dbReference>
<keyword evidence="1" id="KW-0808">Transferase</keyword>
<dbReference type="AlphaFoldDB" id="A0A5J9V4Z0"/>
<evidence type="ECO:0000313" key="4">
    <source>
        <dbReference type="Proteomes" id="UP000324897"/>
    </source>
</evidence>